<dbReference type="AlphaFoldDB" id="A0A4D6NNP8"/>
<evidence type="ECO:0000313" key="1">
    <source>
        <dbReference type="EMBL" id="QCE13855.1"/>
    </source>
</evidence>
<dbReference type="Proteomes" id="UP000501690">
    <property type="component" value="Linkage Group LG11"/>
</dbReference>
<gene>
    <name evidence="1" type="ORF">DEO72_LG11g853</name>
</gene>
<reference evidence="1 2" key="1">
    <citation type="submission" date="2019-04" db="EMBL/GenBank/DDBJ databases">
        <title>An improved genome assembly and genetic linkage map for asparagus bean, Vigna unguiculata ssp. sesquipedialis.</title>
        <authorList>
            <person name="Xia Q."/>
            <person name="Zhang R."/>
            <person name="Dong Y."/>
        </authorList>
    </citation>
    <scope>NUCLEOTIDE SEQUENCE [LARGE SCALE GENOMIC DNA]</scope>
    <source>
        <tissue evidence="1">Leaf</tissue>
    </source>
</reference>
<name>A0A4D6NNP8_VIGUN</name>
<organism evidence="1 2">
    <name type="scientific">Vigna unguiculata</name>
    <name type="common">Cowpea</name>
    <dbReference type="NCBI Taxonomy" id="3917"/>
    <lineage>
        <taxon>Eukaryota</taxon>
        <taxon>Viridiplantae</taxon>
        <taxon>Streptophyta</taxon>
        <taxon>Embryophyta</taxon>
        <taxon>Tracheophyta</taxon>
        <taxon>Spermatophyta</taxon>
        <taxon>Magnoliopsida</taxon>
        <taxon>eudicotyledons</taxon>
        <taxon>Gunneridae</taxon>
        <taxon>Pentapetalae</taxon>
        <taxon>rosids</taxon>
        <taxon>fabids</taxon>
        <taxon>Fabales</taxon>
        <taxon>Fabaceae</taxon>
        <taxon>Papilionoideae</taxon>
        <taxon>50 kb inversion clade</taxon>
        <taxon>NPAAA clade</taxon>
        <taxon>indigoferoid/millettioid clade</taxon>
        <taxon>Phaseoleae</taxon>
        <taxon>Vigna</taxon>
    </lineage>
</organism>
<evidence type="ECO:0000313" key="2">
    <source>
        <dbReference type="Proteomes" id="UP000501690"/>
    </source>
</evidence>
<accession>A0A4D6NNP8</accession>
<sequence length="116" mass="12996">MAYGSDSFTVANGGGYKVTYEKNKRFQFKFVRHLDYLSKICTHLRLARFAMSKIRDKKLVKWWVEYQGGWVCLEGFGNDTHGGSMAYGSDSFTVANGGGACYFTLVRRSLFCGGSS</sequence>
<protein>
    <submittedName>
        <fullName evidence="1">Uncharacterized protein</fullName>
    </submittedName>
</protein>
<keyword evidence="2" id="KW-1185">Reference proteome</keyword>
<proteinExistence type="predicted"/>
<dbReference type="EMBL" id="CP039355">
    <property type="protein sequence ID" value="QCE13855.1"/>
    <property type="molecule type" value="Genomic_DNA"/>
</dbReference>